<dbReference type="Proteomes" id="UP000312512">
    <property type="component" value="Unassembled WGS sequence"/>
</dbReference>
<comment type="caution">
    <text evidence="1">The sequence shown here is derived from an EMBL/GenBank/DDBJ whole genome shotgun (WGS) entry which is preliminary data.</text>
</comment>
<dbReference type="PANTHER" id="PTHR37947">
    <property type="entry name" value="BLL2462 PROTEIN"/>
    <property type="match status" value="1"/>
</dbReference>
<proteinExistence type="predicted"/>
<name>A0A5C4W471_9ACTN</name>
<dbReference type="Pfam" id="PF13519">
    <property type="entry name" value="VWA_2"/>
    <property type="match status" value="1"/>
</dbReference>
<dbReference type="EMBL" id="VDLX02000012">
    <property type="protein sequence ID" value="KAB8191632.1"/>
    <property type="molecule type" value="Genomic_DNA"/>
</dbReference>
<dbReference type="OrthoDB" id="8882959at2"/>
<reference evidence="1 2" key="1">
    <citation type="submission" date="2019-10" db="EMBL/GenBank/DDBJ databases">
        <title>Nonomuraea sp. nov., isolated from Phyllanthus amarus.</title>
        <authorList>
            <person name="Klykleung N."/>
            <person name="Tanasupawat S."/>
        </authorList>
    </citation>
    <scope>NUCLEOTIDE SEQUENCE [LARGE SCALE GENOMIC DNA]</scope>
    <source>
        <strain evidence="1 2">PA1-10</strain>
    </source>
</reference>
<gene>
    <name evidence="1" type="ORF">FH608_030765</name>
</gene>
<dbReference type="SMART" id="SM00327">
    <property type="entry name" value="VWA"/>
    <property type="match status" value="1"/>
</dbReference>
<evidence type="ECO:0000313" key="1">
    <source>
        <dbReference type="EMBL" id="KAB8191632.1"/>
    </source>
</evidence>
<evidence type="ECO:0000313" key="2">
    <source>
        <dbReference type="Proteomes" id="UP000312512"/>
    </source>
</evidence>
<dbReference type="PROSITE" id="PS50234">
    <property type="entry name" value="VWFA"/>
    <property type="match status" value="1"/>
</dbReference>
<dbReference type="Gene3D" id="3.40.50.410">
    <property type="entry name" value="von Willebrand factor, type A domain"/>
    <property type="match status" value="1"/>
</dbReference>
<dbReference type="SUPFAM" id="SSF53300">
    <property type="entry name" value="vWA-like"/>
    <property type="match status" value="1"/>
</dbReference>
<sequence length="344" mass="34078">MTGPVGSLIGSVGSLPVSAGRLAVSVGSLTVSSPLLLAVGVLVTAALAWAAVVSARRRAAALAAAGVAVPGGRRAYLGVGLTIAGVGVLAVATAGPAAMVPVPRTSGTVVLAMDVSNSMGADDVAPNRLAAAQRAARAFVEAQPDSVDIGVVAFERGALTTAKPDADHSQALKAIDRLRVTGGTSLATAITGSLTAITGRQVAVARDGTAPDIGYWPSATIVIFSDGQNQGRNLEQAAEVAQKAGVHIHTVGVGTTAGATVTVDGYHLQTSLEEDTLTLIAQTTGGGYHPAADAARLDGIADTIDLRLTVSDEPLPLAGALIGLALALLAGGAAFTVLRSGRVI</sequence>
<dbReference type="AlphaFoldDB" id="A0A5C4W471"/>
<keyword evidence="2" id="KW-1185">Reference proteome</keyword>
<dbReference type="PANTHER" id="PTHR37947:SF1">
    <property type="entry name" value="BLL2462 PROTEIN"/>
    <property type="match status" value="1"/>
</dbReference>
<protein>
    <submittedName>
        <fullName evidence="1">VWA domain-containing protein</fullName>
    </submittedName>
</protein>
<dbReference type="InterPro" id="IPR002035">
    <property type="entry name" value="VWF_A"/>
</dbReference>
<organism evidence="1 2">
    <name type="scientific">Nonomuraea phyllanthi</name>
    <dbReference type="NCBI Taxonomy" id="2219224"/>
    <lineage>
        <taxon>Bacteria</taxon>
        <taxon>Bacillati</taxon>
        <taxon>Actinomycetota</taxon>
        <taxon>Actinomycetes</taxon>
        <taxon>Streptosporangiales</taxon>
        <taxon>Streptosporangiaceae</taxon>
        <taxon>Nonomuraea</taxon>
    </lineage>
</organism>
<dbReference type="InterPro" id="IPR036465">
    <property type="entry name" value="vWFA_dom_sf"/>
</dbReference>
<accession>A0A5C4W471</accession>